<evidence type="ECO:0000256" key="3">
    <source>
        <dbReference type="ARBA" id="ARBA00023127"/>
    </source>
</evidence>
<dbReference type="InterPro" id="IPR036915">
    <property type="entry name" value="Cyclin-like_sf"/>
</dbReference>
<dbReference type="SUPFAM" id="SSF47954">
    <property type="entry name" value="Cyclin-like"/>
    <property type="match status" value="1"/>
</dbReference>
<dbReference type="CDD" id="cd20544">
    <property type="entry name" value="CYCLIN_AtCycD-like_rpt2"/>
    <property type="match status" value="1"/>
</dbReference>
<dbReference type="PANTHER" id="PTHR10177">
    <property type="entry name" value="CYCLINS"/>
    <property type="match status" value="1"/>
</dbReference>
<evidence type="ECO:0000256" key="5">
    <source>
        <dbReference type="ARBA" id="ARBA00032263"/>
    </source>
</evidence>
<keyword evidence="2" id="KW-0132">Cell division</keyword>
<name>A0ABM3ZZD3_ZIZJJ</name>
<reference evidence="9" key="2">
    <citation type="submission" date="2025-08" db="UniProtKB">
        <authorList>
            <consortium name="RefSeq"/>
        </authorList>
    </citation>
    <scope>IDENTIFICATION</scope>
    <source>
        <tissue evidence="9">Seedling</tissue>
    </source>
</reference>
<organism evidence="8 9">
    <name type="scientific">Ziziphus jujuba</name>
    <name type="common">Chinese jujube</name>
    <name type="synonym">Ziziphus sativa</name>
    <dbReference type="NCBI Taxonomy" id="326968"/>
    <lineage>
        <taxon>Eukaryota</taxon>
        <taxon>Viridiplantae</taxon>
        <taxon>Streptophyta</taxon>
        <taxon>Embryophyta</taxon>
        <taxon>Tracheophyta</taxon>
        <taxon>Spermatophyta</taxon>
        <taxon>Magnoliopsida</taxon>
        <taxon>eudicotyledons</taxon>
        <taxon>Gunneridae</taxon>
        <taxon>Pentapetalae</taxon>
        <taxon>rosids</taxon>
        <taxon>fabids</taxon>
        <taxon>Rosales</taxon>
        <taxon>Rhamnaceae</taxon>
        <taxon>Paliureae</taxon>
        <taxon>Ziziphus</taxon>
    </lineage>
</organism>
<keyword evidence="8" id="KW-1185">Reference proteome</keyword>
<feature type="domain" description="Cyclin N-terminal" evidence="6">
    <location>
        <begin position="1"/>
        <end position="75"/>
    </location>
</feature>
<dbReference type="PROSITE" id="PS51257">
    <property type="entry name" value="PROKAR_LIPOPROTEIN"/>
    <property type="match status" value="1"/>
</dbReference>
<evidence type="ECO:0000259" key="7">
    <source>
        <dbReference type="Pfam" id="PF02984"/>
    </source>
</evidence>
<protein>
    <recommendedName>
        <fullName evidence="5">B-like cyclin</fullName>
    </recommendedName>
</protein>
<dbReference type="RefSeq" id="XP_060669846.1">
    <property type="nucleotide sequence ID" value="XM_060813863.1"/>
</dbReference>
<dbReference type="Pfam" id="PF00134">
    <property type="entry name" value="Cyclin_N"/>
    <property type="match status" value="1"/>
</dbReference>
<dbReference type="InterPro" id="IPR006671">
    <property type="entry name" value="Cyclin_N"/>
</dbReference>
<dbReference type="Pfam" id="PF02984">
    <property type="entry name" value="Cyclin_C"/>
    <property type="match status" value="1"/>
</dbReference>
<keyword evidence="4" id="KW-0131">Cell cycle</keyword>
<dbReference type="GeneID" id="112490484"/>
<dbReference type="Gene3D" id="1.10.472.10">
    <property type="entry name" value="Cyclin-like"/>
    <property type="match status" value="1"/>
</dbReference>
<dbReference type="Proteomes" id="UP001652623">
    <property type="component" value="Chromosome 1"/>
</dbReference>
<dbReference type="InterPro" id="IPR004367">
    <property type="entry name" value="Cyclin_C-dom"/>
</dbReference>
<dbReference type="InterPro" id="IPR039361">
    <property type="entry name" value="Cyclin"/>
</dbReference>
<keyword evidence="3" id="KW-0195">Cyclin</keyword>
<evidence type="ECO:0000259" key="6">
    <source>
        <dbReference type="Pfam" id="PF00134"/>
    </source>
</evidence>
<proteinExistence type="predicted"/>
<feature type="domain" description="Cyclin C-terminal" evidence="7">
    <location>
        <begin position="82"/>
        <end position="142"/>
    </location>
</feature>
<comment type="subunit">
    <text evidence="1">Interacts with the CDC2 protein kinase to form a serine/threonine kinase holoenzyme complex also known as maturation promoting factor (MPF). The cyclin subunit imparts substrate specificity to the complex.</text>
</comment>
<evidence type="ECO:0000256" key="1">
    <source>
        <dbReference type="ARBA" id="ARBA00011177"/>
    </source>
</evidence>
<evidence type="ECO:0000313" key="8">
    <source>
        <dbReference type="Proteomes" id="UP001652623"/>
    </source>
</evidence>
<reference evidence="8" key="1">
    <citation type="submission" date="2025-05" db="UniProtKB">
        <authorList>
            <consortium name="RefSeq"/>
        </authorList>
    </citation>
    <scope>NUCLEOTIDE SEQUENCE [LARGE SCALE GENOMIC DNA]</scope>
</reference>
<gene>
    <name evidence="9" type="primary">LOC112490484</name>
</gene>
<evidence type="ECO:0000313" key="9">
    <source>
        <dbReference type="RefSeq" id="XP_060669846.1"/>
    </source>
</evidence>
<evidence type="ECO:0000256" key="2">
    <source>
        <dbReference type="ARBA" id="ARBA00022618"/>
    </source>
</evidence>
<sequence>MNYFDRFISNVQFQRDKPWVSQLTAVSCLSLATKVKETHVPLLLDLQVEESRFIFEVKTSQRTDLLVLSTLKWRLKWRMYLVTPISFFNHIIRRLGWKTHFHWKFLCKCEHLLLSIIPDSRFVSYLPSILATATMLHVINEIEPFNPLEY</sequence>
<evidence type="ECO:0000256" key="4">
    <source>
        <dbReference type="ARBA" id="ARBA00023306"/>
    </source>
</evidence>
<accession>A0ABM3ZZD3</accession>